<organism evidence="2 3">
    <name type="scientific">Nocardioides marmorisolisilvae</name>
    <dbReference type="NCBI Taxonomy" id="1542737"/>
    <lineage>
        <taxon>Bacteria</taxon>
        <taxon>Bacillati</taxon>
        <taxon>Actinomycetota</taxon>
        <taxon>Actinomycetes</taxon>
        <taxon>Propionibacteriales</taxon>
        <taxon>Nocardioidaceae</taxon>
        <taxon>Nocardioides</taxon>
    </lineage>
</organism>
<dbReference type="Gene3D" id="3.40.50.10170">
    <property type="match status" value="1"/>
</dbReference>
<comment type="caution">
    <text evidence="2">The sequence shown here is derived from an EMBL/GenBank/DDBJ whole genome shotgun (WGS) entry which is preliminary data.</text>
</comment>
<dbReference type="SUPFAM" id="SSF82549">
    <property type="entry name" value="DAK1/DegV-like"/>
    <property type="match status" value="1"/>
</dbReference>
<sequence>MSLALVTDSTASLTPEVASKCCVTVVPLQVVIGAESFDEGVEGGATPAMLAEALRSFRPVSTSRPNPDEMLEVYERLASEGATGIVSIHLSADLSGTFESAQLAAKRSPIPVVPVDSRQVGMGTGFAVLAAVEARDAGADASAVAEAAKQRASATTSLFYVDTLEYLRRGGRVGAVGALLGSALAVKPILKVEDGRIGPFERVRTAGKALSRLEELAVAAAGEAEVDVAVAHLASPERAETLAEKLTTRLAEGLDGREVAVGEIGAVLGAHVGPGMVAVSVARRTVHKDSDEA</sequence>
<accession>A0A3N0DTD1</accession>
<name>A0A3N0DTD1_9ACTN</name>
<evidence type="ECO:0000313" key="2">
    <source>
        <dbReference type="EMBL" id="RNL78850.1"/>
    </source>
</evidence>
<keyword evidence="3" id="KW-1185">Reference proteome</keyword>
<evidence type="ECO:0000256" key="1">
    <source>
        <dbReference type="ARBA" id="ARBA00023121"/>
    </source>
</evidence>
<dbReference type="Gene3D" id="3.30.1180.10">
    <property type="match status" value="1"/>
</dbReference>
<dbReference type="NCBIfam" id="TIGR00762">
    <property type="entry name" value="DegV"/>
    <property type="match status" value="1"/>
</dbReference>
<keyword evidence="1" id="KW-0446">Lipid-binding</keyword>
<dbReference type="PANTHER" id="PTHR33434">
    <property type="entry name" value="DEGV DOMAIN-CONTAINING PROTEIN DR_1986-RELATED"/>
    <property type="match status" value="1"/>
</dbReference>
<dbReference type="PROSITE" id="PS51482">
    <property type="entry name" value="DEGV"/>
    <property type="match status" value="1"/>
</dbReference>
<evidence type="ECO:0000313" key="3">
    <source>
        <dbReference type="Proteomes" id="UP000277094"/>
    </source>
</evidence>
<proteinExistence type="predicted"/>
<dbReference type="InterPro" id="IPR003797">
    <property type="entry name" value="DegV"/>
</dbReference>
<dbReference type="AlphaFoldDB" id="A0A3N0DTD1"/>
<protein>
    <submittedName>
        <fullName evidence="2">DegV family protein</fullName>
    </submittedName>
</protein>
<dbReference type="PANTHER" id="PTHR33434:SF2">
    <property type="entry name" value="FATTY ACID-BINDING PROTEIN TM_1468"/>
    <property type="match status" value="1"/>
</dbReference>
<reference evidence="2 3" key="1">
    <citation type="submission" date="2018-11" db="EMBL/GenBank/DDBJ databases">
        <authorList>
            <person name="Li F."/>
        </authorList>
    </citation>
    <scope>NUCLEOTIDE SEQUENCE [LARGE SCALE GENOMIC DNA]</scope>
    <source>
        <strain evidence="2 3">KIS18-7</strain>
    </source>
</reference>
<dbReference type="OrthoDB" id="9760324at2"/>
<dbReference type="InterPro" id="IPR043168">
    <property type="entry name" value="DegV_C"/>
</dbReference>
<dbReference type="EMBL" id="RJSG01000002">
    <property type="protein sequence ID" value="RNL78850.1"/>
    <property type="molecule type" value="Genomic_DNA"/>
</dbReference>
<dbReference type="RefSeq" id="WP_123233352.1">
    <property type="nucleotide sequence ID" value="NZ_RJSG01000002.1"/>
</dbReference>
<dbReference type="InterPro" id="IPR050270">
    <property type="entry name" value="DegV_domain_contain"/>
</dbReference>
<dbReference type="Pfam" id="PF02645">
    <property type="entry name" value="DegV"/>
    <property type="match status" value="1"/>
</dbReference>
<dbReference type="Proteomes" id="UP000277094">
    <property type="component" value="Unassembled WGS sequence"/>
</dbReference>
<gene>
    <name evidence="2" type="ORF">EFL95_07240</name>
</gene>
<dbReference type="GO" id="GO:0008289">
    <property type="term" value="F:lipid binding"/>
    <property type="evidence" value="ECO:0007669"/>
    <property type="project" value="UniProtKB-KW"/>
</dbReference>